<dbReference type="EMBL" id="CP155571">
    <property type="protein sequence ID" value="XFO70633.1"/>
    <property type="molecule type" value="Genomic_DNA"/>
</dbReference>
<proteinExistence type="predicted"/>
<dbReference type="InterPro" id="IPR052714">
    <property type="entry name" value="MFS_Exporter"/>
</dbReference>
<feature type="transmembrane region" description="Helical" evidence="6">
    <location>
        <begin position="21"/>
        <end position="40"/>
    </location>
</feature>
<evidence type="ECO:0000256" key="2">
    <source>
        <dbReference type="ARBA" id="ARBA00022448"/>
    </source>
</evidence>
<evidence type="ECO:0000256" key="1">
    <source>
        <dbReference type="ARBA" id="ARBA00004651"/>
    </source>
</evidence>
<dbReference type="InterPro" id="IPR011701">
    <property type="entry name" value="MFS"/>
</dbReference>
<keyword evidence="2" id="KW-0813">Transport</keyword>
<dbReference type="SUPFAM" id="SSF103473">
    <property type="entry name" value="MFS general substrate transporter"/>
    <property type="match status" value="1"/>
</dbReference>
<feature type="domain" description="Major facilitator superfamily (MFS) profile" evidence="7">
    <location>
        <begin position="1"/>
        <end position="135"/>
    </location>
</feature>
<keyword evidence="4 6" id="KW-1133">Transmembrane helix</keyword>
<dbReference type="Gene3D" id="1.20.1250.20">
    <property type="entry name" value="MFS general substrate transporter like domains"/>
    <property type="match status" value="1"/>
</dbReference>
<keyword evidence="3 6" id="KW-0812">Transmembrane</keyword>
<keyword evidence="9" id="KW-1185">Reference proteome</keyword>
<evidence type="ECO:0000313" key="8">
    <source>
        <dbReference type="EMBL" id="XFO70633.1"/>
    </source>
</evidence>
<dbReference type="RefSeq" id="WP_245692694.1">
    <property type="nucleotide sequence ID" value="NZ_CP155571.1"/>
</dbReference>
<dbReference type="PANTHER" id="PTHR23531:SF1">
    <property type="entry name" value="QUINOLENE RESISTANCE PROTEIN NORA"/>
    <property type="match status" value="1"/>
</dbReference>
<evidence type="ECO:0000256" key="3">
    <source>
        <dbReference type="ARBA" id="ARBA00022692"/>
    </source>
</evidence>
<evidence type="ECO:0000256" key="6">
    <source>
        <dbReference type="SAM" id="Phobius"/>
    </source>
</evidence>
<comment type="subcellular location">
    <subcellularLocation>
        <location evidence="1">Cell membrane</location>
        <topology evidence="1">Multi-pass membrane protein</topology>
    </subcellularLocation>
</comment>
<feature type="transmembrane region" description="Helical" evidence="6">
    <location>
        <begin position="77"/>
        <end position="96"/>
    </location>
</feature>
<dbReference type="InterPro" id="IPR036259">
    <property type="entry name" value="MFS_trans_sf"/>
</dbReference>
<dbReference type="InterPro" id="IPR020846">
    <property type="entry name" value="MFS_dom"/>
</dbReference>
<evidence type="ECO:0000313" key="9">
    <source>
        <dbReference type="Proteomes" id="UP000216052"/>
    </source>
</evidence>
<gene>
    <name evidence="8" type="primary">yfcJ_1</name>
    <name evidence="8" type="ORF">SPACI_006320</name>
</gene>
<accession>A0ABZ3IXN9</accession>
<evidence type="ECO:0000256" key="5">
    <source>
        <dbReference type="ARBA" id="ARBA00023136"/>
    </source>
</evidence>
<dbReference type="PANTHER" id="PTHR23531">
    <property type="entry name" value="QUINOLENE RESISTANCE PROTEIN NORA"/>
    <property type="match status" value="1"/>
</dbReference>
<sequence length="135" mass="14539">MNTSIAVFYNKQFQCIALSHGSTILGTNLILPILSVFLQYKGFTETQIGFIIGITAASALLVRPWVGLSVDTKGSRWAILIGQSLFFLSTLGYLIANRFASFFALRLLYGIGLAFYGTGAVTFASSIGSLSVSPR</sequence>
<protein>
    <submittedName>
        <fullName evidence="8">MFS-type transporter YfcJ</fullName>
    </submittedName>
</protein>
<dbReference type="Proteomes" id="UP000216052">
    <property type="component" value="Chromosome"/>
</dbReference>
<feature type="transmembrane region" description="Helical" evidence="6">
    <location>
        <begin position="46"/>
        <end position="65"/>
    </location>
</feature>
<dbReference type="PROSITE" id="PS50850">
    <property type="entry name" value="MFS"/>
    <property type="match status" value="1"/>
</dbReference>
<evidence type="ECO:0000256" key="4">
    <source>
        <dbReference type="ARBA" id="ARBA00022989"/>
    </source>
</evidence>
<organism evidence="8 9">
    <name type="scientific">Sporomusa acidovorans (strain ATCC 49682 / DSM 3132 / Mol)</name>
    <dbReference type="NCBI Taxonomy" id="1123286"/>
    <lineage>
        <taxon>Bacteria</taxon>
        <taxon>Bacillati</taxon>
        <taxon>Bacillota</taxon>
        <taxon>Negativicutes</taxon>
        <taxon>Selenomonadales</taxon>
        <taxon>Sporomusaceae</taxon>
        <taxon>Sporomusa</taxon>
    </lineage>
</organism>
<dbReference type="Pfam" id="PF07690">
    <property type="entry name" value="MFS_1"/>
    <property type="match status" value="1"/>
</dbReference>
<reference evidence="8" key="1">
    <citation type="submission" date="2024-05" db="EMBL/GenBank/DDBJ databases">
        <title>Isolation and characterization of Sporomusa carbonis sp. nov., a carboxydotrophic hydrogenogen in the genus of Sporomusa isolated from a charcoal burning pile.</title>
        <authorList>
            <person name="Boeer T."/>
            <person name="Rosenbaum F."/>
            <person name="Eysell L."/>
            <person name="Mueller V."/>
            <person name="Daniel R."/>
            <person name="Poehlein A."/>
        </authorList>
    </citation>
    <scope>NUCLEOTIDE SEQUENCE [LARGE SCALE GENOMIC DNA]</scope>
    <source>
        <strain evidence="8">DSM 3132</strain>
    </source>
</reference>
<evidence type="ECO:0000259" key="7">
    <source>
        <dbReference type="PROSITE" id="PS50850"/>
    </source>
</evidence>
<name>A0ABZ3IXN9_SPOA4</name>
<keyword evidence="5 6" id="KW-0472">Membrane</keyword>
<feature type="transmembrane region" description="Helical" evidence="6">
    <location>
        <begin position="108"/>
        <end position="132"/>
    </location>
</feature>